<evidence type="ECO:0000313" key="2">
    <source>
        <dbReference type="Proteomes" id="UP000677244"/>
    </source>
</evidence>
<reference evidence="1 2" key="1">
    <citation type="submission" date="2021-03" db="EMBL/GenBank/DDBJ databases">
        <title>Assistant Professor.</title>
        <authorList>
            <person name="Huq M.A."/>
        </authorList>
    </citation>
    <scope>NUCLEOTIDE SEQUENCE [LARGE SCALE GENOMIC DNA]</scope>
    <source>
        <strain evidence="1 2">MAH-29</strain>
    </source>
</reference>
<organism evidence="1 2">
    <name type="scientific">Niastella soli</name>
    <dbReference type="NCBI Taxonomy" id="2821487"/>
    <lineage>
        <taxon>Bacteria</taxon>
        <taxon>Pseudomonadati</taxon>
        <taxon>Bacteroidota</taxon>
        <taxon>Chitinophagia</taxon>
        <taxon>Chitinophagales</taxon>
        <taxon>Chitinophagaceae</taxon>
        <taxon>Niastella</taxon>
    </lineage>
</organism>
<comment type="caution">
    <text evidence="1">The sequence shown here is derived from an EMBL/GenBank/DDBJ whole genome shotgun (WGS) entry which is preliminary data.</text>
</comment>
<protein>
    <submittedName>
        <fullName evidence="1">Uncharacterized protein</fullName>
    </submittedName>
</protein>
<evidence type="ECO:0000313" key="1">
    <source>
        <dbReference type="EMBL" id="MBO9203153.1"/>
    </source>
</evidence>
<proteinExistence type="predicted"/>
<dbReference type="EMBL" id="JAGHKO010000005">
    <property type="protein sequence ID" value="MBO9203153.1"/>
    <property type="molecule type" value="Genomic_DNA"/>
</dbReference>
<gene>
    <name evidence="1" type="ORF">J7I42_22880</name>
</gene>
<name>A0ABS3YZ06_9BACT</name>
<dbReference type="Proteomes" id="UP000677244">
    <property type="component" value="Unassembled WGS sequence"/>
</dbReference>
<sequence length="81" mass="9276">MKKIGEATILIVADVFPYVPFPIRSLILFCSRSIVNEEQSSFKKSYSWNSIFCSHFLFEYPPLEQKAGIVYSHVGIKMNIA</sequence>
<keyword evidence="2" id="KW-1185">Reference proteome</keyword>
<dbReference type="RefSeq" id="WP_209141204.1">
    <property type="nucleotide sequence ID" value="NZ_JAGHKO010000005.1"/>
</dbReference>
<accession>A0ABS3YZ06</accession>